<protein>
    <recommendedName>
        <fullName evidence="1">DUF559 domain-containing protein</fullName>
    </recommendedName>
</protein>
<organism evidence="2 3">
    <name type="scientific">Mycolicibacterium chlorophenolicum</name>
    <dbReference type="NCBI Taxonomy" id="37916"/>
    <lineage>
        <taxon>Bacteria</taxon>
        <taxon>Bacillati</taxon>
        <taxon>Actinomycetota</taxon>
        <taxon>Actinomycetes</taxon>
        <taxon>Mycobacteriales</taxon>
        <taxon>Mycobacteriaceae</taxon>
        <taxon>Mycolicibacterium</taxon>
    </lineage>
</organism>
<dbReference type="InterPro" id="IPR007569">
    <property type="entry name" value="DUF559"/>
</dbReference>
<dbReference type="InterPro" id="IPR011335">
    <property type="entry name" value="Restrct_endonuc-II-like"/>
</dbReference>
<dbReference type="STRING" id="37916.MCHLDSM_02898"/>
<accession>A0A0J6W2W7</accession>
<name>A0A0J6W2W7_9MYCO</name>
<dbReference type="AlphaFoldDB" id="A0A0J6W2W7"/>
<keyword evidence="3" id="KW-1185">Reference proteome</keyword>
<dbReference type="Pfam" id="PF04480">
    <property type="entry name" value="DUF559"/>
    <property type="match status" value="1"/>
</dbReference>
<reference evidence="2 3" key="1">
    <citation type="journal article" date="2015" name="Genome Biol. Evol.">
        <title>Characterization of Three Mycobacterium spp. with Potential Use in Bioremediation by Genome Sequencing and Comparative Genomics.</title>
        <authorList>
            <person name="Das S."/>
            <person name="Pettersson B.M."/>
            <person name="Behra P.R."/>
            <person name="Ramesh M."/>
            <person name="Dasgupta S."/>
            <person name="Bhattacharya A."/>
            <person name="Kirsebom L.A."/>
        </authorList>
    </citation>
    <scope>NUCLEOTIDE SEQUENCE [LARGE SCALE GENOMIC DNA]</scope>
    <source>
        <strain evidence="2 3">DSM 43826</strain>
    </source>
</reference>
<evidence type="ECO:0000313" key="2">
    <source>
        <dbReference type="EMBL" id="KMO76749.1"/>
    </source>
</evidence>
<dbReference type="SMR" id="A0A0J6W2W7"/>
<dbReference type="Proteomes" id="UP000036513">
    <property type="component" value="Unassembled WGS sequence"/>
</dbReference>
<proteinExistence type="predicted"/>
<sequence>MEPFLGSAAVRRGLLSRRGLARGHRALYRDVYVPNDVELTAQIRAQAAWLATGAPLCGVSAAAVLGTKWIDPSTPVQILRADRHAPPGITVHTWSVAPDEVCLRGGVDTTTPARTAFDLGRTLPERRAIPMVDALMNATRVSVAEVLAVADAHPGVRGAARLRRILGLVDGGAESPQETRLRLIVVRGGLPRPETQIEFRDLRIRVDMGWRDWKVAVEYDGAQHWTDRRQRSWDIDRIALLEEAGWVVIRVSAEMLDRPDVVLERIRSRLRAAGCPV</sequence>
<dbReference type="EMBL" id="JYNL01000023">
    <property type="protein sequence ID" value="KMO76749.1"/>
    <property type="molecule type" value="Genomic_DNA"/>
</dbReference>
<comment type="caution">
    <text evidence="2">The sequence shown here is derived from an EMBL/GenBank/DDBJ whole genome shotgun (WGS) entry which is preliminary data.</text>
</comment>
<evidence type="ECO:0000259" key="1">
    <source>
        <dbReference type="Pfam" id="PF04480"/>
    </source>
</evidence>
<gene>
    <name evidence="2" type="ORF">MCHLDSM_02898</name>
</gene>
<dbReference type="PATRIC" id="fig|37916.4.peg.2822"/>
<dbReference type="RefSeq" id="WP_048470483.1">
    <property type="nucleotide sequence ID" value="NZ_JYNL01000023.1"/>
</dbReference>
<dbReference type="Gene3D" id="3.40.960.10">
    <property type="entry name" value="VSR Endonuclease"/>
    <property type="match status" value="1"/>
</dbReference>
<dbReference type="SUPFAM" id="SSF52980">
    <property type="entry name" value="Restriction endonuclease-like"/>
    <property type="match status" value="1"/>
</dbReference>
<evidence type="ECO:0000313" key="3">
    <source>
        <dbReference type="Proteomes" id="UP000036513"/>
    </source>
</evidence>
<feature type="domain" description="DUF559" evidence="1">
    <location>
        <begin position="206"/>
        <end position="270"/>
    </location>
</feature>